<dbReference type="GO" id="GO:0000160">
    <property type="term" value="P:phosphorelay signal transduction system"/>
    <property type="evidence" value="ECO:0007669"/>
    <property type="project" value="InterPro"/>
</dbReference>
<evidence type="ECO:0000259" key="3">
    <source>
        <dbReference type="PROSITE" id="PS50110"/>
    </source>
</evidence>
<name>A0A8H6WYJ4_9AGAR</name>
<dbReference type="InterPro" id="IPR001789">
    <property type="entry name" value="Sig_transdc_resp-reg_receiver"/>
</dbReference>
<feature type="domain" description="Response regulatory" evidence="3">
    <location>
        <begin position="1"/>
        <end position="93"/>
    </location>
</feature>
<gene>
    <name evidence="4" type="ORF">MVEN_02421800</name>
</gene>
<feature type="compositionally biased region" description="Polar residues" evidence="2">
    <location>
        <begin position="220"/>
        <end position="231"/>
    </location>
</feature>
<feature type="compositionally biased region" description="Basic and acidic residues" evidence="2">
    <location>
        <begin position="198"/>
        <end position="211"/>
    </location>
</feature>
<dbReference type="CDD" id="cd17546">
    <property type="entry name" value="REC_hyHK_CKI1_RcsC-like"/>
    <property type="match status" value="1"/>
</dbReference>
<feature type="compositionally biased region" description="Polar residues" evidence="2">
    <location>
        <begin position="173"/>
        <end position="182"/>
    </location>
</feature>
<dbReference type="InterPro" id="IPR011006">
    <property type="entry name" value="CheY-like_superfamily"/>
</dbReference>
<proteinExistence type="predicted"/>
<feature type="compositionally biased region" description="Basic and acidic residues" evidence="2">
    <location>
        <begin position="143"/>
        <end position="159"/>
    </location>
</feature>
<comment type="caution">
    <text evidence="1">Lacks conserved residue(s) required for the propagation of feature annotation.</text>
</comment>
<feature type="region of interest" description="Disordered" evidence="2">
    <location>
        <begin position="173"/>
        <end position="249"/>
    </location>
</feature>
<accession>A0A8H6WYJ4</accession>
<dbReference type="OrthoDB" id="21225at2759"/>
<dbReference type="EMBL" id="JACAZI010000032">
    <property type="protein sequence ID" value="KAF7330826.1"/>
    <property type="molecule type" value="Genomic_DNA"/>
</dbReference>
<sequence>MQLAGFMRKKKLKFQLANNGLEAVEKWKTGNFDLILPFTATGASPYRSSVIIVAQTASSLNSDRVKALAAGCNDFLTKPVNHHWLNNKVTEWGSIKALQMWADMPPPGGHNGPGPAVHAKEVADRLHVPEHGLSRRASVKTKAKAEVEGDGGAGKDKEGVGSALGSAVLVSSTSSAFPSSGMPSPPTFWGTLGIPDPATREAGAEAPEGRNADAYPDSPTPNEENTKSSGAATDDVPQDAAPPSDIPVR</sequence>
<evidence type="ECO:0000256" key="1">
    <source>
        <dbReference type="PROSITE-ProRule" id="PRU00169"/>
    </source>
</evidence>
<feature type="region of interest" description="Disordered" evidence="2">
    <location>
        <begin position="129"/>
        <end position="159"/>
    </location>
</feature>
<protein>
    <recommendedName>
        <fullName evidence="3">Response regulatory domain-containing protein</fullName>
    </recommendedName>
</protein>
<organism evidence="4 5">
    <name type="scientific">Mycena venus</name>
    <dbReference type="NCBI Taxonomy" id="2733690"/>
    <lineage>
        <taxon>Eukaryota</taxon>
        <taxon>Fungi</taxon>
        <taxon>Dikarya</taxon>
        <taxon>Basidiomycota</taxon>
        <taxon>Agaricomycotina</taxon>
        <taxon>Agaricomycetes</taxon>
        <taxon>Agaricomycetidae</taxon>
        <taxon>Agaricales</taxon>
        <taxon>Marasmiineae</taxon>
        <taxon>Mycenaceae</taxon>
        <taxon>Mycena</taxon>
    </lineage>
</organism>
<evidence type="ECO:0000313" key="4">
    <source>
        <dbReference type="EMBL" id="KAF7330826.1"/>
    </source>
</evidence>
<dbReference type="PROSITE" id="PS50110">
    <property type="entry name" value="RESPONSE_REGULATORY"/>
    <property type="match status" value="1"/>
</dbReference>
<dbReference type="SUPFAM" id="SSF52172">
    <property type="entry name" value="CheY-like"/>
    <property type="match status" value="1"/>
</dbReference>
<comment type="caution">
    <text evidence="4">The sequence shown here is derived from an EMBL/GenBank/DDBJ whole genome shotgun (WGS) entry which is preliminary data.</text>
</comment>
<evidence type="ECO:0000256" key="2">
    <source>
        <dbReference type="SAM" id="MobiDB-lite"/>
    </source>
</evidence>
<reference evidence="4" key="1">
    <citation type="submission" date="2020-05" db="EMBL/GenBank/DDBJ databases">
        <title>Mycena genomes resolve the evolution of fungal bioluminescence.</title>
        <authorList>
            <person name="Tsai I.J."/>
        </authorList>
    </citation>
    <scope>NUCLEOTIDE SEQUENCE</scope>
    <source>
        <strain evidence="4">CCC161011</strain>
    </source>
</reference>
<evidence type="ECO:0000313" key="5">
    <source>
        <dbReference type="Proteomes" id="UP000620124"/>
    </source>
</evidence>
<dbReference type="AlphaFoldDB" id="A0A8H6WYJ4"/>
<dbReference type="Proteomes" id="UP000620124">
    <property type="component" value="Unassembled WGS sequence"/>
</dbReference>
<keyword evidence="5" id="KW-1185">Reference proteome</keyword>
<dbReference type="Gene3D" id="3.40.50.2300">
    <property type="match status" value="1"/>
</dbReference>